<accession>A0AAV8ELV7</accession>
<dbReference type="AlphaFoldDB" id="A0AAV8ELV7"/>
<dbReference type="Pfam" id="PF14214">
    <property type="entry name" value="Helitron_like_N"/>
    <property type="match status" value="1"/>
</dbReference>
<proteinExistence type="predicted"/>
<protein>
    <recommendedName>
        <fullName evidence="1">Helitron helicase-like domain-containing protein</fullName>
    </recommendedName>
</protein>
<evidence type="ECO:0000313" key="2">
    <source>
        <dbReference type="EMBL" id="KAJ4782188.1"/>
    </source>
</evidence>
<evidence type="ECO:0000313" key="3">
    <source>
        <dbReference type="Proteomes" id="UP001140206"/>
    </source>
</evidence>
<dbReference type="InterPro" id="IPR025476">
    <property type="entry name" value="Helitron_helicase-like"/>
</dbReference>
<dbReference type="EMBL" id="JAMFTS010000003">
    <property type="protein sequence ID" value="KAJ4782188.1"/>
    <property type="molecule type" value="Genomic_DNA"/>
</dbReference>
<sequence>MDMLGQYNPIVQGFTTVRERIASRLNDDFRIRISSSRQQQGMQYSAPAADEVVGLVVGDFDENHSRRDIVIQSRGGHLERVNPLHRKYFALQYPLIHTRGEDSYTEDIQYDTSAASSSNVQRAHVTMLEYYRYRLHVRTDEGLTLFKCGRLFQQICVDMYACIEDARLSYLYHHQDSLRIDTMDNIRTAVLQGDMFGHQIGKRFILPTSFVGGPRYLFQNYQDALAVCRLLGPPHLFITFTCNPAWAEVRRNLMGTQQPSDRPDLVCRVFKMKLDEMIRDIKDRNCFGRIAACQSLSL</sequence>
<feature type="domain" description="Helitron helicase-like" evidence="1">
    <location>
        <begin position="130"/>
        <end position="292"/>
    </location>
</feature>
<evidence type="ECO:0000259" key="1">
    <source>
        <dbReference type="Pfam" id="PF14214"/>
    </source>
</evidence>
<reference evidence="2" key="1">
    <citation type="submission" date="2022-08" db="EMBL/GenBank/DDBJ databases">
        <authorList>
            <person name="Marques A."/>
        </authorList>
    </citation>
    <scope>NUCLEOTIDE SEQUENCE</scope>
    <source>
        <strain evidence="2">RhyPub2mFocal</strain>
        <tissue evidence="2">Leaves</tissue>
    </source>
</reference>
<name>A0AAV8ELV7_9POAL</name>
<gene>
    <name evidence="2" type="ORF">LUZ62_066445</name>
</gene>
<dbReference type="PANTHER" id="PTHR45786">
    <property type="entry name" value="DNA BINDING PROTEIN-LIKE"/>
    <property type="match status" value="1"/>
</dbReference>
<organism evidence="2 3">
    <name type="scientific">Rhynchospora pubera</name>
    <dbReference type="NCBI Taxonomy" id="906938"/>
    <lineage>
        <taxon>Eukaryota</taxon>
        <taxon>Viridiplantae</taxon>
        <taxon>Streptophyta</taxon>
        <taxon>Embryophyta</taxon>
        <taxon>Tracheophyta</taxon>
        <taxon>Spermatophyta</taxon>
        <taxon>Magnoliopsida</taxon>
        <taxon>Liliopsida</taxon>
        <taxon>Poales</taxon>
        <taxon>Cyperaceae</taxon>
        <taxon>Cyperoideae</taxon>
        <taxon>Rhynchosporeae</taxon>
        <taxon>Rhynchospora</taxon>
    </lineage>
</organism>
<keyword evidence="3" id="KW-1185">Reference proteome</keyword>
<comment type="caution">
    <text evidence="2">The sequence shown here is derived from an EMBL/GenBank/DDBJ whole genome shotgun (WGS) entry which is preliminary data.</text>
</comment>
<dbReference type="Proteomes" id="UP001140206">
    <property type="component" value="Chromosome 3"/>
</dbReference>
<dbReference type="PANTHER" id="PTHR45786:SF74">
    <property type="entry name" value="ATP-DEPENDENT DNA HELICASE"/>
    <property type="match status" value="1"/>
</dbReference>